<keyword evidence="3" id="KW-0732">Signal</keyword>
<evidence type="ECO:0000256" key="2">
    <source>
        <dbReference type="ARBA" id="ARBA00022692"/>
    </source>
</evidence>
<dbReference type="RefSeq" id="WP_011125570.1">
    <property type="nucleotide sequence ID" value="NC_005042.1"/>
</dbReference>
<evidence type="ECO:0000256" key="5">
    <source>
        <dbReference type="ARBA" id="ARBA00023237"/>
    </source>
</evidence>
<dbReference type="PANTHER" id="PTHR12815">
    <property type="entry name" value="SORTING AND ASSEMBLY MACHINERY SAMM50 PROTEIN FAMILY MEMBER"/>
    <property type="match status" value="1"/>
</dbReference>
<dbReference type="HOGENOM" id="CLU_007664_2_0_3"/>
<dbReference type="EnsemblBacteria" id="AAQ00463">
    <property type="protein sequence ID" value="AAQ00463"/>
    <property type="gene ID" value="Pro_1419"/>
</dbReference>
<dbReference type="OrthoDB" id="9776356at2"/>
<evidence type="ECO:0000256" key="3">
    <source>
        <dbReference type="ARBA" id="ARBA00022729"/>
    </source>
</evidence>
<evidence type="ECO:0000259" key="6">
    <source>
        <dbReference type="Pfam" id="PF01103"/>
    </source>
</evidence>
<sequence>MDGFSTISSMRLFRRGAYVLALAFPLGGGAAKAEVNWEKVPNSKINLGEVVWSNVDNGKTQREIAKSNIKEDSVEKISQDKRTQENLDEIVESNIKEDSVEKISQDKKTEEDIVEITESSDKDDSVEKEAEAIRKNDNPVEITESNTKKDSIENDNEATLVLISEVVIKGLENHPDEDRLRYAAYDAMNIRPGSRVSRLQLKRDLNSIYATGWFSGLEIQPIDTPLGVQLSVNVQPNPIFTEVEIIPSNSLLTQSIIRDIFKTDFGKTLNLNVLKLRMNKLKDWYSKRGFSLARISGPNRITPKGKVQLKVQEGTISDVEVVFLDEEGNSIRENGKPVRGKTKRWVIDRELLSRPGLTFNRNDLESDIKRLYGLSLFSDIKVTLKPIVGEPGKITILLGITEQRTGSLTGGLGYSGAQGFFGSAGLQEKNLLGRSWSSDLNFTYGEYGALVTFSLADPWIKGNKYKKSFRTSLFLSRDVPQEFRSSEGGNIAGVSDYYQVPGSSETSKVYDIDYAHSGINAAAFSSVPAAKSSDSNTSWFDYEGDSVLLKRSGAKFSFSRPLNGGDPFKKSPWAVLWGMDFQKIRPIDYSSKDRPYGAVSANYTNNSASNKDVICIAFNCAKENTLFGVRGAMTYNKLDNPRNPTSGNYLSLGSEQYVSIGENSPTFNRAKASYSYFIPIKWLKLHKGCRPKSGEKASCPQTLAFQLKAGTVVGDLPPYEAFCLGGSRSIRGWSSCDLAVSRAFGEASAEYRVPIWRMISGNVFIDGGTDLNTQKNVPGNPGKLLGKQGSGFSIGSGLSFNTPVGPLRIEAASKDLEGDWRYNVGFGWKF</sequence>
<dbReference type="GO" id="GO:0019867">
    <property type="term" value="C:outer membrane"/>
    <property type="evidence" value="ECO:0007669"/>
    <property type="project" value="InterPro"/>
</dbReference>
<dbReference type="Proteomes" id="UP000001420">
    <property type="component" value="Chromosome"/>
</dbReference>
<evidence type="ECO:0000256" key="4">
    <source>
        <dbReference type="ARBA" id="ARBA00023136"/>
    </source>
</evidence>
<accession>Q7VAN9</accession>
<comment type="subcellular location">
    <subcellularLocation>
        <location evidence="1">Membrane</location>
    </subcellularLocation>
</comment>
<keyword evidence="5" id="KW-0998">Cell outer membrane</keyword>
<dbReference type="InterPro" id="IPR039910">
    <property type="entry name" value="D15-like"/>
</dbReference>
<name>Q7VAN9_PROMA</name>
<feature type="domain" description="Bacterial surface antigen (D15)" evidence="6">
    <location>
        <begin position="430"/>
        <end position="813"/>
    </location>
</feature>
<dbReference type="Gene3D" id="3.10.20.310">
    <property type="entry name" value="membrane protein fhac"/>
    <property type="match status" value="3"/>
</dbReference>
<keyword evidence="4" id="KW-0472">Membrane</keyword>
<dbReference type="PATRIC" id="fig|167539.5.peg.1485"/>
<dbReference type="EMBL" id="AE017126">
    <property type="protein sequence ID" value="AAQ00463.1"/>
    <property type="molecule type" value="Genomic_DNA"/>
</dbReference>
<evidence type="ECO:0000256" key="1">
    <source>
        <dbReference type="ARBA" id="ARBA00004370"/>
    </source>
</evidence>
<keyword evidence="2" id="KW-0812">Transmembrane</keyword>
<keyword evidence="8" id="KW-1185">Reference proteome</keyword>
<reference evidence="7 8" key="1">
    <citation type="journal article" date="2003" name="Proc. Natl. Acad. Sci. U.S.A.">
        <title>Genome sequence of the cyanobacterium Prochlorococcus marinus SS120, a nearly minimal oxyphototrophic genome.</title>
        <authorList>
            <person name="Dufresne A."/>
            <person name="Salanoubat M."/>
            <person name="Partensky F."/>
            <person name="Artiguenave F."/>
            <person name="Axmann I.M."/>
            <person name="Barbe V."/>
            <person name="Duprat S."/>
            <person name="Galperin M.Y."/>
            <person name="Koonin E.V."/>
            <person name="Le Gall F."/>
            <person name="Makarova K.S."/>
            <person name="Ostrowski M."/>
            <person name="Oztas S."/>
            <person name="Robert C."/>
            <person name="Rogozin I.B."/>
            <person name="Scanlan D.J."/>
            <person name="Tandeau de Marsac N."/>
            <person name="Weissenbach J."/>
            <person name="Wincker P."/>
            <person name="Wolf Y.I."/>
            <person name="Hess W.R."/>
        </authorList>
    </citation>
    <scope>NUCLEOTIDE SEQUENCE [LARGE SCALE GENOMIC DNA]</scope>
    <source>
        <strain evidence="8">SARG / CCMP1375 / SS120</strain>
    </source>
</reference>
<dbReference type="Gene3D" id="2.40.160.50">
    <property type="entry name" value="membrane protein fhac: a member of the omp85/tpsb transporter family"/>
    <property type="match status" value="1"/>
</dbReference>
<dbReference type="PANTHER" id="PTHR12815:SF47">
    <property type="entry name" value="TRANSLOCATION AND ASSEMBLY MODULE SUBUNIT TAMA"/>
    <property type="match status" value="1"/>
</dbReference>
<evidence type="ECO:0000313" key="8">
    <source>
        <dbReference type="Proteomes" id="UP000001420"/>
    </source>
</evidence>
<proteinExistence type="predicted"/>
<organism evidence="7 8">
    <name type="scientific">Prochlorococcus marinus (strain SARG / CCMP1375 / SS120)</name>
    <dbReference type="NCBI Taxonomy" id="167539"/>
    <lineage>
        <taxon>Bacteria</taxon>
        <taxon>Bacillati</taxon>
        <taxon>Cyanobacteriota</taxon>
        <taxon>Cyanophyceae</taxon>
        <taxon>Synechococcales</taxon>
        <taxon>Prochlorococcaceae</taxon>
        <taxon>Prochlorococcus</taxon>
    </lineage>
</organism>
<protein>
    <submittedName>
        <fullName evidence="7">Probable import-associated channel, similar to chloroplast protein IAP75</fullName>
    </submittedName>
</protein>
<gene>
    <name evidence="7" type="ordered locus">Pro_1419</name>
</gene>
<evidence type="ECO:0000313" key="7">
    <source>
        <dbReference type="EMBL" id="AAQ00463.1"/>
    </source>
</evidence>
<dbReference type="KEGG" id="pma:Pro_1419"/>
<dbReference type="Pfam" id="PF01103">
    <property type="entry name" value="Omp85"/>
    <property type="match status" value="1"/>
</dbReference>
<dbReference type="InterPro" id="IPR000184">
    <property type="entry name" value="Bac_surfAg_D15"/>
</dbReference>
<dbReference type="eggNOG" id="COG4775">
    <property type="taxonomic scope" value="Bacteria"/>
</dbReference>
<dbReference type="AlphaFoldDB" id="Q7VAN9"/>
<dbReference type="STRING" id="167539.Pro_1419"/>